<evidence type="ECO:0000313" key="1">
    <source>
        <dbReference type="EMBL" id="OTG07972.1"/>
    </source>
</evidence>
<organism evidence="1 2">
    <name type="scientific">Helianthus annuus</name>
    <name type="common">Common sunflower</name>
    <dbReference type="NCBI Taxonomy" id="4232"/>
    <lineage>
        <taxon>Eukaryota</taxon>
        <taxon>Viridiplantae</taxon>
        <taxon>Streptophyta</taxon>
        <taxon>Embryophyta</taxon>
        <taxon>Tracheophyta</taxon>
        <taxon>Spermatophyta</taxon>
        <taxon>Magnoliopsida</taxon>
        <taxon>eudicotyledons</taxon>
        <taxon>Gunneridae</taxon>
        <taxon>Pentapetalae</taxon>
        <taxon>asterids</taxon>
        <taxon>campanulids</taxon>
        <taxon>Asterales</taxon>
        <taxon>Asteraceae</taxon>
        <taxon>Asteroideae</taxon>
        <taxon>Heliantheae alliance</taxon>
        <taxon>Heliantheae</taxon>
        <taxon>Helianthus</taxon>
    </lineage>
</organism>
<sequence>METTTTVGTTTAMKQRVVHLCWGRVMPEMIPTSLWVVRYMELAHGGAGHCGLGL</sequence>
<accession>A0A251TBE6</accession>
<protein>
    <submittedName>
        <fullName evidence="1">Uncharacterized protein</fullName>
    </submittedName>
</protein>
<proteinExistence type="predicted"/>
<reference evidence="2" key="1">
    <citation type="journal article" date="2017" name="Nature">
        <title>The sunflower genome provides insights into oil metabolism, flowering and Asterid evolution.</title>
        <authorList>
            <person name="Badouin H."/>
            <person name="Gouzy J."/>
            <person name="Grassa C.J."/>
            <person name="Murat F."/>
            <person name="Staton S.E."/>
            <person name="Cottret L."/>
            <person name="Lelandais-Briere C."/>
            <person name="Owens G.L."/>
            <person name="Carrere S."/>
            <person name="Mayjonade B."/>
            <person name="Legrand L."/>
            <person name="Gill N."/>
            <person name="Kane N.C."/>
            <person name="Bowers J.E."/>
            <person name="Hubner S."/>
            <person name="Bellec A."/>
            <person name="Berard A."/>
            <person name="Berges H."/>
            <person name="Blanchet N."/>
            <person name="Boniface M.C."/>
            <person name="Brunel D."/>
            <person name="Catrice O."/>
            <person name="Chaidir N."/>
            <person name="Claudel C."/>
            <person name="Donnadieu C."/>
            <person name="Faraut T."/>
            <person name="Fievet G."/>
            <person name="Helmstetter N."/>
            <person name="King M."/>
            <person name="Knapp S.J."/>
            <person name="Lai Z."/>
            <person name="Le Paslier M.C."/>
            <person name="Lippi Y."/>
            <person name="Lorenzon L."/>
            <person name="Mandel J.R."/>
            <person name="Marage G."/>
            <person name="Marchand G."/>
            <person name="Marquand E."/>
            <person name="Bret-Mestries E."/>
            <person name="Morien E."/>
            <person name="Nambeesan S."/>
            <person name="Nguyen T."/>
            <person name="Pegot-Espagnet P."/>
            <person name="Pouilly N."/>
            <person name="Raftis F."/>
            <person name="Sallet E."/>
            <person name="Schiex T."/>
            <person name="Thomas J."/>
            <person name="Vandecasteele C."/>
            <person name="Vares D."/>
            <person name="Vear F."/>
            <person name="Vautrin S."/>
            <person name="Crespi M."/>
            <person name="Mangin B."/>
            <person name="Burke J.M."/>
            <person name="Salse J."/>
            <person name="Munos S."/>
            <person name="Vincourt P."/>
            <person name="Rieseberg L.H."/>
            <person name="Langlade N.B."/>
        </authorList>
    </citation>
    <scope>NUCLEOTIDE SEQUENCE [LARGE SCALE GENOMIC DNA]</scope>
    <source>
        <strain evidence="2">cv. SF193</strain>
    </source>
</reference>
<evidence type="ECO:0000313" key="2">
    <source>
        <dbReference type="Proteomes" id="UP000215914"/>
    </source>
</evidence>
<name>A0A251TBE6_HELAN</name>
<dbReference type="EMBL" id="CM007900">
    <property type="protein sequence ID" value="OTG07972.1"/>
    <property type="molecule type" value="Genomic_DNA"/>
</dbReference>
<keyword evidence="2" id="KW-1185">Reference proteome</keyword>
<gene>
    <name evidence="1" type="ORF">HannXRQ_Chr11g0336471</name>
</gene>
<dbReference type="Proteomes" id="UP000215914">
    <property type="component" value="Chromosome 11"/>
</dbReference>
<dbReference type="AlphaFoldDB" id="A0A251TBE6"/>
<dbReference type="InParanoid" id="A0A251TBE6"/>